<organism evidence="1 2">
    <name type="scientific">Nostoc flagelliforme CCNUN1</name>
    <dbReference type="NCBI Taxonomy" id="2038116"/>
    <lineage>
        <taxon>Bacteria</taxon>
        <taxon>Bacillati</taxon>
        <taxon>Cyanobacteriota</taxon>
        <taxon>Cyanophyceae</taxon>
        <taxon>Nostocales</taxon>
        <taxon>Nostocaceae</taxon>
        <taxon>Nostoc</taxon>
    </lineage>
</organism>
<dbReference type="NCBIfam" id="TIGR04155">
    <property type="entry name" value="cyano_PEP"/>
    <property type="match status" value="1"/>
</dbReference>
<dbReference type="EMBL" id="CP024785">
    <property type="protein sequence ID" value="AUB35987.1"/>
    <property type="molecule type" value="Genomic_DNA"/>
</dbReference>
<gene>
    <name evidence="1" type="ORF">COO91_01880</name>
</gene>
<keyword evidence="2" id="KW-1185">Reference proteome</keyword>
<protein>
    <submittedName>
        <fullName evidence="1">PEP-CTERM protein sorting domain, cyanobacterial subclass</fullName>
    </submittedName>
</protein>
<name>A0A2K8SKP2_9NOSO</name>
<dbReference type="Proteomes" id="UP000232003">
    <property type="component" value="Chromosome"/>
</dbReference>
<reference evidence="1 2" key="1">
    <citation type="submission" date="2017-11" db="EMBL/GenBank/DDBJ databases">
        <title>Complete genome of a free-living desiccation-tolerant cyanobacterium and its photosynthetic adaptation to extreme terrestrial habitat.</title>
        <authorList>
            <person name="Shang J."/>
        </authorList>
    </citation>
    <scope>NUCLEOTIDE SEQUENCE [LARGE SCALE GENOMIC DNA]</scope>
    <source>
        <strain evidence="1 2">CCNUN1</strain>
    </source>
</reference>
<proteinExistence type="predicted"/>
<accession>A0A2K8SKP2</accession>
<sequence length="237" mass="25533">MFQTKYSWYGIGALILLLFGIAEQARGAVIFQSERLAFETANPGLMIEDFEKVNIPTGEVFGFPGEPLINNATNNTYFSTGDIRSGIEFQISGDSNFRVSNNYFINTTKSILAAQAAADILINLNPGVTTVGFDIYDIGGADDRVLVEVLGSSSVLSNFTFNLEALNQQFIGITSDTDTISRIRLTHLFTGLVYPGAYGIDNVAFGGVASVPEPFTLGGTVLASAIGLYMKRKQKAP</sequence>
<dbReference type="KEGG" id="nfl:COO91_01880"/>
<dbReference type="OrthoDB" id="483386at2"/>
<evidence type="ECO:0000313" key="1">
    <source>
        <dbReference type="EMBL" id="AUB35987.1"/>
    </source>
</evidence>
<dbReference type="RefSeq" id="WP_100898023.1">
    <property type="nucleotide sequence ID" value="NZ_CAWNNC010000001.1"/>
</dbReference>
<dbReference type="InterPro" id="IPR026374">
    <property type="entry name" value="Cyano_PEP"/>
</dbReference>
<evidence type="ECO:0000313" key="2">
    <source>
        <dbReference type="Proteomes" id="UP000232003"/>
    </source>
</evidence>
<dbReference type="AlphaFoldDB" id="A0A2K8SKP2"/>